<dbReference type="Pfam" id="PF00893">
    <property type="entry name" value="Multi_Drug_Res"/>
    <property type="match status" value="1"/>
</dbReference>
<dbReference type="InterPro" id="IPR045324">
    <property type="entry name" value="Small_multidrug_res"/>
</dbReference>
<evidence type="ECO:0000256" key="5">
    <source>
        <dbReference type="ARBA" id="ARBA00022989"/>
    </source>
</evidence>
<keyword evidence="6 8" id="KW-0472">Membrane</keyword>
<gene>
    <name evidence="9" type="ORF">SJI18_13085</name>
</gene>
<feature type="transmembrane region" description="Helical" evidence="8">
    <location>
        <begin position="72"/>
        <end position="91"/>
    </location>
</feature>
<comment type="caution">
    <text evidence="9">The sequence shown here is derived from an EMBL/GenBank/DDBJ whole genome shotgun (WGS) entry which is preliminary data.</text>
</comment>
<evidence type="ECO:0000256" key="2">
    <source>
        <dbReference type="ARBA" id="ARBA00022448"/>
    </source>
</evidence>
<keyword evidence="5 8" id="KW-1133">Transmembrane helix</keyword>
<dbReference type="Proteomes" id="UP001498469">
    <property type="component" value="Unassembled WGS sequence"/>
</dbReference>
<dbReference type="InterPro" id="IPR000390">
    <property type="entry name" value="Small_drug/metabolite_transptr"/>
</dbReference>
<dbReference type="RefSeq" id="WP_253201678.1">
    <property type="nucleotide sequence ID" value="NZ_JAZHFS010000011.1"/>
</dbReference>
<keyword evidence="2" id="KW-0813">Transport</keyword>
<evidence type="ECO:0000256" key="8">
    <source>
        <dbReference type="SAM" id="Phobius"/>
    </source>
</evidence>
<feature type="transmembrane region" description="Helical" evidence="8">
    <location>
        <begin position="16"/>
        <end position="33"/>
    </location>
</feature>
<comment type="subcellular location">
    <subcellularLocation>
        <location evidence="1 7">Cell membrane</location>
        <topology evidence="1 7">Multi-pass membrane protein</topology>
    </subcellularLocation>
</comment>
<keyword evidence="4 7" id="KW-0812">Transmembrane</keyword>
<evidence type="ECO:0000256" key="1">
    <source>
        <dbReference type="ARBA" id="ARBA00004651"/>
    </source>
</evidence>
<evidence type="ECO:0000256" key="3">
    <source>
        <dbReference type="ARBA" id="ARBA00022475"/>
    </source>
</evidence>
<sequence length="118" mass="13216">MKKQQLKRWRGDKMEWIFLITAGFCEVGMVTFMNLSENFTRWKPIIGLAIFGAVSFYLLSLAIVSLPLGVAYAIWTGIGSAGSVIVGMLFFKESRDLKRIVFISCIIISVVGLKFVTN</sequence>
<dbReference type="SUPFAM" id="SSF103481">
    <property type="entry name" value="Multidrug resistance efflux transporter EmrE"/>
    <property type="match status" value="1"/>
</dbReference>
<evidence type="ECO:0000256" key="4">
    <source>
        <dbReference type="ARBA" id="ARBA00022692"/>
    </source>
</evidence>
<dbReference type="PANTHER" id="PTHR30561">
    <property type="entry name" value="SMR FAMILY PROTON-DEPENDENT DRUG EFFLUX TRANSPORTER SUGE"/>
    <property type="match status" value="1"/>
</dbReference>
<dbReference type="Gene3D" id="1.10.3730.20">
    <property type="match status" value="1"/>
</dbReference>
<keyword evidence="3" id="KW-1003">Cell membrane</keyword>
<accession>A0ABU7UQY0</accession>
<dbReference type="EMBL" id="JAZHFS010000011">
    <property type="protein sequence ID" value="MEF2113239.1"/>
    <property type="molecule type" value="Genomic_DNA"/>
</dbReference>
<feature type="transmembrane region" description="Helical" evidence="8">
    <location>
        <begin position="45"/>
        <end position="66"/>
    </location>
</feature>
<evidence type="ECO:0000313" key="10">
    <source>
        <dbReference type="Proteomes" id="UP001498469"/>
    </source>
</evidence>
<keyword evidence="10" id="KW-1185">Reference proteome</keyword>
<comment type="similarity">
    <text evidence="7">Belongs to the drug/metabolite transporter (DMT) superfamily. Small multidrug resistance (SMR) (TC 2.A.7.1) family.</text>
</comment>
<name>A0ABU7UQY0_9CLOT</name>
<reference evidence="9 10" key="1">
    <citation type="submission" date="2023-11" db="EMBL/GenBank/DDBJ databases">
        <title>Draft genome sequence of a psychrophilic Clostridium strain from permafrost water brine.</title>
        <authorList>
            <person name="Shcherbakova V.A."/>
            <person name="Trubitsyn V.E."/>
            <person name="Zakharyuk A.G."/>
        </authorList>
    </citation>
    <scope>NUCLEOTIDE SEQUENCE [LARGE SCALE GENOMIC DNA]</scope>
    <source>
        <strain evidence="9 10">14F</strain>
    </source>
</reference>
<evidence type="ECO:0000256" key="7">
    <source>
        <dbReference type="RuleBase" id="RU003942"/>
    </source>
</evidence>
<dbReference type="PANTHER" id="PTHR30561:SF0">
    <property type="entry name" value="GUANIDINIUM EXPORTER"/>
    <property type="match status" value="1"/>
</dbReference>
<feature type="transmembrane region" description="Helical" evidence="8">
    <location>
        <begin position="100"/>
        <end position="117"/>
    </location>
</feature>
<dbReference type="InterPro" id="IPR037185">
    <property type="entry name" value="EmrE-like"/>
</dbReference>
<protein>
    <submittedName>
        <fullName evidence="9">Multidrug efflux SMR transporter</fullName>
    </submittedName>
</protein>
<proteinExistence type="inferred from homology"/>
<evidence type="ECO:0000313" key="9">
    <source>
        <dbReference type="EMBL" id="MEF2113239.1"/>
    </source>
</evidence>
<evidence type="ECO:0000256" key="6">
    <source>
        <dbReference type="ARBA" id="ARBA00023136"/>
    </source>
</evidence>
<organism evidence="9 10">
    <name type="scientific">Clostridium frigoriphilum</name>
    <dbReference type="NCBI Taxonomy" id="443253"/>
    <lineage>
        <taxon>Bacteria</taxon>
        <taxon>Bacillati</taxon>
        <taxon>Bacillota</taxon>
        <taxon>Clostridia</taxon>
        <taxon>Eubacteriales</taxon>
        <taxon>Clostridiaceae</taxon>
        <taxon>Clostridium</taxon>
    </lineage>
</organism>